<sequence length="180" mass="20858">MKKFTNILLGVIFMTLAIGSIQYASADHSLGGQGIFKDKDDVNLASSIDSKWLIHLQVVVRDAQDRLVSVSESTHGDYIPHEITDHIFDEYLGEKEIINIDKRTYERAQFVEINNVHEFDFTTDFLDILSMWKLEFCFKTNEHGNEQRISCVPVFQTITPDVVLEKNDTFTLHWTILREF</sequence>
<organism evidence="1">
    <name type="scientific">marine metagenome</name>
    <dbReference type="NCBI Taxonomy" id="408172"/>
    <lineage>
        <taxon>unclassified sequences</taxon>
        <taxon>metagenomes</taxon>
        <taxon>ecological metagenomes</taxon>
    </lineage>
</organism>
<name>A0A382FFA7_9ZZZZ</name>
<gene>
    <name evidence="1" type="ORF">METZ01_LOCUS213525</name>
</gene>
<proteinExistence type="predicted"/>
<protein>
    <submittedName>
        <fullName evidence="1">Uncharacterized protein</fullName>
    </submittedName>
</protein>
<reference evidence="1" key="1">
    <citation type="submission" date="2018-05" db="EMBL/GenBank/DDBJ databases">
        <authorList>
            <person name="Lanie J.A."/>
            <person name="Ng W.-L."/>
            <person name="Kazmierczak K.M."/>
            <person name="Andrzejewski T.M."/>
            <person name="Davidsen T.M."/>
            <person name="Wayne K.J."/>
            <person name="Tettelin H."/>
            <person name="Glass J.I."/>
            <person name="Rusch D."/>
            <person name="Podicherti R."/>
            <person name="Tsui H.-C.T."/>
            <person name="Winkler M.E."/>
        </authorList>
    </citation>
    <scope>NUCLEOTIDE SEQUENCE</scope>
</reference>
<evidence type="ECO:0000313" key="1">
    <source>
        <dbReference type="EMBL" id="SVB60671.1"/>
    </source>
</evidence>
<accession>A0A382FFA7</accession>
<dbReference type="AlphaFoldDB" id="A0A382FFA7"/>
<dbReference type="EMBL" id="UINC01049200">
    <property type="protein sequence ID" value="SVB60671.1"/>
    <property type="molecule type" value="Genomic_DNA"/>
</dbReference>